<dbReference type="PANTHER" id="PTHR32114:SF2">
    <property type="entry name" value="ABC TRANSPORTER ABCH.3"/>
    <property type="match status" value="1"/>
</dbReference>
<feature type="coiled-coil region" evidence="1">
    <location>
        <begin position="361"/>
        <end position="406"/>
    </location>
</feature>
<accession>A0A6P1M2F3</accession>
<protein>
    <submittedName>
        <fullName evidence="2">AAA family ATPase</fullName>
    </submittedName>
</protein>
<organism evidence="2 3">
    <name type="scientific">Tichowtungia aerotolerans</name>
    <dbReference type="NCBI Taxonomy" id="2697043"/>
    <lineage>
        <taxon>Bacteria</taxon>
        <taxon>Pseudomonadati</taxon>
        <taxon>Kiritimatiellota</taxon>
        <taxon>Tichowtungiia</taxon>
        <taxon>Tichowtungiales</taxon>
        <taxon>Tichowtungiaceae</taxon>
        <taxon>Tichowtungia</taxon>
    </lineage>
</organism>
<feature type="coiled-coil region" evidence="1">
    <location>
        <begin position="226"/>
        <end position="253"/>
    </location>
</feature>
<dbReference type="Gene3D" id="3.40.50.300">
    <property type="entry name" value="P-loop containing nucleotide triphosphate hydrolases"/>
    <property type="match status" value="1"/>
</dbReference>
<dbReference type="PANTHER" id="PTHR32114">
    <property type="entry name" value="ABC TRANSPORTER ABCH.3"/>
    <property type="match status" value="1"/>
</dbReference>
<dbReference type="GO" id="GO:0006302">
    <property type="term" value="P:double-strand break repair"/>
    <property type="evidence" value="ECO:0007669"/>
    <property type="project" value="InterPro"/>
</dbReference>
<dbReference type="EMBL" id="CP047593">
    <property type="protein sequence ID" value="QHI68770.1"/>
    <property type="molecule type" value="Genomic_DNA"/>
</dbReference>
<sequence length="635" mass="72670">MTPERCYFRVNKLVVLAHKGVALDLDFHEGVNIIRGDNGSGKSSIMDFLFFSLGGDFKKWKLEASLCDTVYVEVSINGTPAVLRRFVTKKSMQSMEIFWGSFADLENAPETDWNVFPFKRSEKKQSFSQVLFSAIGLPEVWGDHDSNITMHQLLRVLYIDQLSHVQSLIREEQFDSPLTRETIAELLLGLYDKDLYVDQLEHRKKQKELEQVRSQLKTFSEVFAAVDQAGESYEFLESQVENSKLQLIEVQETINAQEWVEEDSSSEIDSAELVAQKSTYIKKRQAFEDAQEQIKVLEFQLLDSSDFLAALSDRIAAIDDALLVKKVLAEDFLKICPACMQPVETSEGGDECFLCKQPVDKEKARSDLMRMRQELVFQQKESERLYADKKDELEKITASVKTIKEELGVAKSNLEASLNSVKTVRSAEKDALHERKGTLESQIESLLSRMKVFQVQRDLDKKNELLTGTISALEIRIKRARMRHASRSMEVYDVIAKYAKVLLEADLPREAEFQHVNNVQIDFRLNTFGVNQKNNFSASSVFYLKNSIHYALFFAAMELSYIRYPRLLLCDNMEDKGMEQARSHNFQKKIVDMASEFGEPHQIIFSTSMIHPDLEDSALCVGPHFTEANKALKNV</sequence>
<dbReference type="GO" id="GO:0016887">
    <property type="term" value="F:ATP hydrolysis activity"/>
    <property type="evidence" value="ECO:0007669"/>
    <property type="project" value="InterPro"/>
</dbReference>
<proteinExistence type="predicted"/>
<dbReference type="InterPro" id="IPR027417">
    <property type="entry name" value="P-loop_NTPase"/>
</dbReference>
<reference evidence="2 3" key="1">
    <citation type="submission" date="2020-01" db="EMBL/GenBank/DDBJ databases">
        <title>Ponticoccus aerotolerans gen. nov., sp. nov., an anaerobic bacterium and proposal of Ponticoccusceae fam. nov., Ponticoccusles ord. nov. and Ponticoccuse classis nov. in the phylum Kiritimatiellaeota.</title>
        <authorList>
            <person name="Zhou L.Y."/>
            <person name="Du Z.J."/>
        </authorList>
    </citation>
    <scope>NUCLEOTIDE SEQUENCE [LARGE SCALE GENOMIC DNA]</scope>
    <source>
        <strain evidence="2 3">S-5007</strain>
    </source>
</reference>
<name>A0A6P1M2F3_9BACT</name>
<keyword evidence="1" id="KW-0175">Coiled coil</keyword>
<evidence type="ECO:0000256" key="1">
    <source>
        <dbReference type="SAM" id="Coils"/>
    </source>
</evidence>
<dbReference type="Proteomes" id="UP000464954">
    <property type="component" value="Chromosome"/>
</dbReference>
<evidence type="ECO:0000313" key="3">
    <source>
        <dbReference type="Proteomes" id="UP000464954"/>
    </source>
</evidence>
<dbReference type="AlphaFoldDB" id="A0A6P1M2F3"/>
<evidence type="ECO:0000313" key="2">
    <source>
        <dbReference type="EMBL" id="QHI68770.1"/>
    </source>
</evidence>
<dbReference type="KEGG" id="taer:GT409_04670"/>
<dbReference type="SUPFAM" id="SSF52540">
    <property type="entry name" value="P-loop containing nucleoside triphosphate hydrolases"/>
    <property type="match status" value="1"/>
</dbReference>
<gene>
    <name evidence="2" type="ORF">GT409_04670</name>
</gene>
<keyword evidence="3" id="KW-1185">Reference proteome</keyword>
<dbReference type="RefSeq" id="WP_160627406.1">
    <property type="nucleotide sequence ID" value="NZ_CP047593.1"/>
</dbReference>